<accession>A0A199UP75</accession>
<evidence type="ECO:0000259" key="3">
    <source>
        <dbReference type="PROSITE" id="PS50158"/>
    </source>
</evidence>
<evidence type="ECO:0000256" key="2">
    <source>
        <dbReference type="SAM" id="MobiDB-lite"/>
    </source>
</evidence>
<feature type="compositionally biased region" description="Acidic residues" evidence="2">
    <location>
        <begin position="224"/>
        <end position="233"/>
    </location>
</feature>
<dbReference type="GO" id="GO:0003676">
    <property type="term" value="F:nucleic acid binding"/>
    <property type="evidence" value="ECO:0007669"/>
    <property type="project" value="InterPro"/>
</dbReference>
<gene>
    <name evidence="4" type="ORF">ACMD2_19314</name>
</gene>
<dbReference type="SMART" id="SM00343">
    <property type="entry name" value="ZnF_C2HC"/>
    <property type="match status" value="2"/>
</dbReference>
<evidence type="ECO:0000313" key="5">
    <source>
        <dbReference type="Proteomes" id="UP000092600"/>
    </source>
</evidence>
<feature type="region of interest" description="Disordered" evidence="2">
    <location>
        <begin position="38"/>
        <end position="57"/>
    </location>
</feature>
<dbReference type="InterPro" id="IPR036875">
    <property type="entry name" value="Znf_CCHC_sf"/>
</dbReference>
<feature type="domain" description="CCHC-type" evidence="3">
    <location>
        <begin position="194"/>
        <end position="209"/>
    </location>
</feature>
<feature type="region of interest" description="Disordered" evidence="2">
    <location>
        <begin position="208"/>
        <end position="233"/>
    </location>
</feature>
<keyword evidence="1" id="KW-0862">Zinc</keyword>
<dbReference type="Proteomes" id="UP000092600">
    <property type="component" value="Unassembled WGS sequence"/>
</dbReference>
<keyword evidence="1" id="KW-0863">Zinc-finger</keyword>
<organism evidence="4 5">
    <name type="scientific">Ananas comosus</name>
    <name type="common">Pineapple</name>
    <name type="synonym">Ananas ananas</name>
    <dbReference type="NCBI Taxonomy" id="4615"/>
    <lineage>
        <taxon>Eukaryota</taxon>
        <taxon>Viridiplantae</taxon>
        <taxon>Streptophyta</taxon>
        <taxon>Embryophyta</taxon>
        <taxon>Tracheophyta</taxon>
        <taxon>Spermatophyta</taxon>
        <taxon>Magnoliopsida</taxon>
        <taxon>Liliopsida</taxon>
        <taxon>Poales</taxon>
        <taxon>Bromeliaceae</taxon>
        <taxon>Bromelioideae</taxon>
        <taxon>Ananas</taxon>
    </lineage>
</organism>
<name>A0A199UP75_ANACO</name>
<protein>
    <recommendedName>
        <fullName evidence="3">CCHC-type domain-containing protein</fullName>
    </recommendedName>
</protein>
<dbReference type="PROSITE" id="PS50158">
    <property type="entry name" value="ZF_CCHC"/>
    <property type="match status" value="1"/>
</dbReference>
<dbReference type="AlphaFoldDB" id="A0A199UP75"/>
<dbReference type="InterPro" id="IPR001878">
    <property type="entry name" value="Znf_CCHC"/>
</dbReference>
<dbReference type="SUPFAM" id="SSF57756">
    <property type="entry name" value="Retrovirus zinc finger-like domains"/>
    <property type="match status" value="1"/>
</dbReference>
<dbReference type="GO" id="GO:0008270">
    <property type="term" value="F:zinc ion binding"/>
    <property type="evidence" value="ECO:0007669"/>
    <property type="project" value="UniProtKB-KW"/>
</dbReference>
<sequence>MGNRKGTTKEKQCDCHNIILSQSTQVRTTMEECIVKDPPQSNCKGKRKPQRYKPPAEMKAKKSRTCANCKKRGHNIRTCKEEVEEVAANEQICMSKHSIDEPRVGLEFDCMEAAKKFYNDYAFKMEFSIRKSSHYKARKQDDAMTSITYCCSKAGYSKSATNEKDPPHLQCKGRRKPQRLKLQIEKKAKIPRTCKACGKKGHNIRTCKENVDEAPSNEQSFSESLEETNEEEY</sequence>
<dbReference type="PANTHER" id="PTHR46328:SF27">
    <property type="entry name" value="OS12G0287500 PROTEIN"/>
    <property type="match status" value="1"/>
</dbReference>
<comment type="caution">
    <text evidence="4">The sequence shown here is derived from an EMBL/GenBank/DDBJ whole genome shotgun (WGS) entry which is preliminary data.</text>
</comment>
<reference evidence="4 5" key="1">
    <citation type="journal article" date="2016" name="DNA Res.">
        <title>The draft genome of MD-2 pineapple using hybrid error correction of long reads.</title>
        <authorList>
            <person name="Redwan R.M."/>
            <person name="Saidin A."/>
            <person name="Kumar S.V."/>
        </authorList>
    </citation>
    <scope>NUCLEOTIDE SEQUENCE [LARGE SCALE GENOMIC DNA]</scope>
    <source>
        <strain evidence="5">cv. MD2</strain>
        <tissue evidence="4">Leaf</tissue>
    </source>
</reference>
<evidence type="ECO:0000256" key="1">
    <source>
        <dbReference type="PROSITE-ProRule" id="PRU00047"/>
    </source>
</evidence>
<keyword evidence="1" id="KW-0479">Metal-binding</keyword>
<dbReference type="EMBL" id="LSRQ01006065">
    <property type="protein sequence ID" value="OAY66617.1"/>
    <property type="molecule type" value="Genomic_DNA"/>
</dbReference>
<evidence type="ECO:0000313" key="4">
    <source>
        <dbReference type="EMBL" id="OAY66617.1"/>
    </source>
</evidence>
<proteinExistence type="predicted"/>
<dbReference type="PANTHER" id="PTHR46328">
    <property type="entry name" value="FAR-RED IMPAIRED RESPONSIVE (FAR1) FAMILY PROTEIN-RELATED"/>
    <property type="match status" value="1"/>
</dbReference>